<feature type="compositionally biased region" description="Basic and acidic residues" evidence="1">
    <location>
        <begin position="41"/>
        <end position="65"/>
    </location>
</feature>
<comment type="caution">
    <text evidence="2">The sequence shown here is derived from an EMBL/GenBank/DDBJ whole genome shotgun (WGS) entry which is preliminary data.</text>
</comment>
<evidence type="ECO:0000256" key="1">
    <source>
        <dbReference type="SAM" id="MobiDB-lite"/>
    </source>
</evidence>
<name>A0AAV7REW9_PLEWA</name>
<dbReference type="Proteomes" id="UP001066276">
    <property type="component" value="Chromosome 5"/>
</dbReference>
<dbReference type="AlphaFoldDB" id="A0AAV7REW9"/>
<accession>A0AAV7REW9</accession>
<protein>
    <submittedName>
        <fullName evidence="2">Uncharacterized protein</fullName>
    </submittedName>
</protein>
<evidence type="ECO:0000313" key="3">
    <source>
        <dbReference type="Proteomes" id="UP001066276"/>
    </source>
</evidence>
<keyword evidence="3" id="KW-1185">Reference proteome</keyword>
<proteinExistence type="predicted"/>
<feature type="compositionally biased region" description="Polar residues" evidence="1">
    <location>
        <begin position="67"/>
        <end position="80"/>
    </location>
</feature>
<reference evidence="2" key="1">
    <citation type="journal article" date="2022" name="bioRxiv">
        <title>Sequencing and chromosome-scale assembly of the giantPleurodeles waltlgenome.</title>
        <authorList>
            <person name="Brown T."/>
            <person name="Elewa A."/>
            <person name="Iarovenko S."/>
            <person name="Subramanian E."/>
            <person name="Araus A.J."/>
            <person name="Petzold A."/>
            <person name="Susuki M."/>
            <person name="Suzuki K.-i.T."/>
            <person name="Hayashi T."/>
            <person name="Toyoda A."/>
            <person name="Oliveira C."/>
            <person name="Osipova E."/>
            <person name="Leigh N.D."/>
            <person name="Simon A."/>
            <person name="Yun M.H."/>
        </authorList>
    </citation>
    <scope>NUCLEOTIDE SEQUENCE</scope>
    <source>
        <strain evidence="2">20211129_DDA</strain>
        <tissue evidence="2">Liver</tissue>
    </source>
</reference>
<evidence type="ECO:0000313" key="2">
    <source>
        <dbReference type="EMBL" id="KAJ1150645.1"/>
    </source>
</evidence>
<organism evidence="2 3">
    <name type="scientific">Pleurodeles waltl</name>
    <name type="common">Iberian ribbed newt</name>
    <dbReference type="NCBI Taxonomy" id="8319"/>
    <lineage>
        <taxon>Eukaryota</taxon>
        <taxon>Metazoa</taxon>
        <taxon>Chordata</taxon>
        <taxon>Craniata</taxon>
        <taxon>Vertebrata</taxon>
        <taxon>Euteleostomi</taxon>
        <taxon>Amphibia</taxon>
        <taxon>Batrachia</taxon>
        <taxon>Caudata</taxon>
        <taxon>Salamandroidea</taxon>
        <taxon>Salamandridae</taxon>
        <taxon>Pleurodelinae</taxon>
        <taxon>Pleurodeles</taxon>
    </lineage>
</organism>
<sequence length="93" mass="10726">MEAARRASLPIGSLQFSREAWTIKGEATQLRGRTIRRKFLEEPTHEWTEPSEDDHGKEEAEDARNPWETSQPEPTPSQSRPWDEDCWPQGAHA</sequence>
<dbReference type="EMBL" id="JANPWB010000009">
    <property type="protein sequence ID" value="KAJ1150645.1"/>
    <property type="molecule type" value="Genomic_DNA"/>
</dbReference>
<gene>
    <name evidence="2" type="ORF">NDU88_003435</name>
</gene>
<feature type="region of interest" description="Disordered" evidence="1">
    <location>
        <begin position="41"/>
        <end position="93"/>
    </location>
</feature>